<evidence type="ECO:0000313" key="4">
    <source>
        <dbReference type="EMBL" id="MFC3681309.1"/>
    </source>
</evidence>
<protein>
    <recommendedName>
        <fullName evidence="3">Protein-glutamine gamma-glutamyltransferase-like C-terminal domain-containing protein</fullName>
    </recommendedName>
</protein>
<organism evidence="4 5">
    <name type="scientific">Bacterioplanoides pacificum</name>
    <dbReference type="NCBI Taxonomy" id="1171596"/>
    <lineage>
        <taxon>Bacteria</taxon>
        <taxon>Pseudomonadati</taxon>
        <taxon>Pseudomonadota</taxon>
        <taxon>Gammaproteobacteria</taxon>
        <taxon>Oceanospirillales</taxon>
        <taxon>Oceanospirillaceae</taxon>
        <taxon>Bacterioplanoides</taxon>
    </lineage>
</organism>
<comment type="caution">
    <text evidence="4">The sequence shown here is derived from an EMBL/GenBank/DDBJ whole genome shotgun (WGS) entry which is preliminary data.</text>
</comment>
<dbReference type="Pfam" id="PF13559">
    <property type="entry name" value="DUF4129"/>
    <property type="match status" value="1"/>
</dbReference>
<dbReference type="RefSeq" id="WP_376867640.1">
    <property type="nucleotide sequence ID" value="NZ_JBHRYB010000014.1"/>
</dbReference>
<proteinExistence type="predicted"/>
<keyword evidence="2" id="KW-0472">Membrane</keyword>
<feature type="domain" description="Protein-glutamine gamma-glutamyltransferase-like C-terminal" evidence="3">
    <location>
        <begin position="470"/>
        <end position="528"/>
    </location>
</feature>
<evidence type="ECO:0000259" key="3">
    <source>
        <dbReference type="Pfam" id="PF13559"/>
    </source>
</evidence>
<feature type="transmembrane region" description="Helical" evidence="2">
    <location>
        <begin position="383"/>
        <end position="401"/>
    </location>
</feature>
<keyword evidence="2" id="KW-0812">Transmembrane</keyword>
<evidence type="ECO:0000256" key="2">
    <source>
        <dbReference type="SAM" id="Phobius"/>
    </source>
</evidence>
<feature type="compositionally biased region" description="Pro residues" evidence="1">
    <location>
        <begin position="278"/>
        <end position="288"/>
    </location>
</feature>
<name>A0ABV7VUX4_9GAMM</name>
<evidence type="ECO:0000256" key="1">
    <source>
        <dbReference type="SAM" id="MobiDB-lite"/>
    </source>
</evidence>
<feature type="transmembrane region" description="Helical" evidence="2">
    <location>
        <begin position="193"/>
        <end position="224"/>
    </location>
</feature>
<keyword evidence="2" id="KW-1133">Transmembrane helix</keyword>
<dbReference type="InterPro" id="IPR025403">
    <property type="entry name" value="TgpA-like_C"/>
</dbReference>
<evidence type="ECO:0000313" key="5">
    <source>
        <dbReference type="Proteomes" id="UP001595722"/>
    </source>
</evidence>
<accession>A0ABV7VUX4</accession>
<dbReference type="EMBL" id="JBHRYB010000014">
    <property type="protein sequence ID" value="MFC3681309.1"/>
    <property type="molecule type" value="Genomic_DNA"/>
</dbReference>
<dbReference type="Proteomes" id="UP001595722">
    <property type="component" value="Unassembled WGS sequence"/>
</dbReference>
<feature type="transmembrane region" description="Helical" evidence="2">
    <location>
        <begin position="30"/>
        <end position="63"/>
    </location>
</feature>
<feature type="transmembrane region" description="Helical" evidence="2">
    <location>
        <begin position="146"/>
        <end position="173"/>
    </location>
</feature>
<keyword evidence="5" id="KW-1185">Reference proteome</keyword>
<sequence>MRLDKLQLALKPRSYWQAIDLGLKVSRRYYWHLFTLSLLMTGLVLLLALSLSQSILISGLLLFWFKPLIERPLLFYISRAIFAEDITPRDVLLQIKALLRPQWLATYSWRRISLSRSFNDPVVLLEGLHGEQRQRRLSLLSRINDGAFWLTFLGFSCEILLYIGLALLPAMVLPDAVLEWAARLVSQQLADDHIYPFYLLLCYALSVALVAPFYSVCGFVLYLNRRTSLEAWHLELGFRRLAQRFANQAGHSAVILLTSLSLLLAPALQPRAQADEPAPTPTPTPTPTPQQLVAETSDDQPADLADDEIDHDLRYPLLQNPQAQEIRQQLDELLDSDTFGEHYQDKQYDIDWDLDWDWDLGEDEIDKDEAAAWLQAIESMLGYLKLSIIIMLVALLGWVLLKYRPWRYFTGFSQPLTALPDQVLGFDVKHNNLPDQVLDQIRCHIDQGERREALSLMFRCHLSKAIRIDQVPFKRSSTEEECLRLMQQHCPAAEAQSFARLAYCWQQLAYAHQPLALSQLQALFRDWQPFVEEHV</sequence>
<reference evidence="5" key="1">
    <citation type="journal article" date="2019" name="Int. J. Syst. Evol. Microbiol.">
        <title>The Global Catalogue of Microorganisms (GCM) 10K type strain sequencing project: providing services to taxonomists for standard genome sequencing and annotation.</title>
        <authorList>
            <consortium name="The Broad Institute Genomics Platform"/>
            <consortium name="The Broad Institute Genome Sequencing Center for Infectious Disease"/>
            <person name="Wu L."/>
            <person name="Ma J."/>
        </authorList>
    </citation>
    <scope>NUCLEOTIDE SEQUENCE [LARGE SCALE GENOMIC DNA]</scope>
    <source>
        <strain evidence="5">KCTC 42424</strain>
    </source>
</reference>
<gene>
    <name evidence="4" type="ORF">ACFOMG_14485</name>
</gene>
<feature type="region of interest" description="Disordered" evidence="1">
    <location>
        <begin position="272"/>
        <end position="304"/>
    </location>
</feature>